<proteinExistence type="predicted"/>
<gene>
    <name evidence="2" type="ORF">SAMN02745134_03745</name>
</gene>
<accession>A0A1W1XYK2</accession>
<evidence type="ECO:0000313" key="2">
    <source>
        <dbReference type="EMBL" id="SMC28996.1"/>
    </source>
</evidence>
<dbReference type="AlphaFoldDB" id="A0A1W1XYK2"/>
<protein>
    <submittedName>
        <fullName evidence="2">Uncharacterized protein</fullName>
    </submittedName>
</protein>
<feature type="coiled-coil region" evidence="1">
    <location>
        <begin position="18"/>
        <end position="45"/>
    </location>
</feature>
<name>A0A1W1XYK2_9CLOT</name>
<dbReference type="Proteomes" id="UP000192468">
    <property type="component" value="Unassembled WGS sequence"/>
</dbReference>
<reference evidence="2 3" key="1">
    <citation type="submission" date="2017-04" db="EMBL/GenBank/DDBJ databases">
        <authorList>
            <person name="Afonso C.L."/>
            <person name="Miller P.J."/>
            <person name="Scott M.A."/>
            <person name="Spackman E."/>
            <person name="Goraichik I."/>
            <person name="Dimitrov K.M."/>
            <person name="Suarez D.L."/>
            <person name="Swayne D.E."/>
        </authorList>
    </citation>
    <scope>NUCLEOTIDE SEQUENCE [LARGE SCALE GENOMIC DNA]</scope>
    <source>
        <strain evidence="2 3">DSM 12555</strain>
    </source>
</reference>
<sequence length="113" mass="12752">MSLINSGNGIIGIDYAEMNRVKSNLKRARDKSTELNSRINSAITKLQVDKNSSRIKMATDQLRDYSRQVTRMQGDMDRTINKVDKAIRRFKEVDSACAARIRAIGGDESEKKS</sequence>
<organism evidence="2 3">
    <name type="scientific">Clostridium acidisoli DSM 12555</name>
    <dbReference type="NCBI Taxonomy" id="1121291"/>
    <lineage>
        <taxon>Bacteria</taxon>
        <taxon>Bacillati</taxon>
        <taxon>Bacillota</taxon>
        <taxon>Clostridia</taxon>
        <taxon>Eubacteriales</taxon>
        <taxon>Clostridiaceae</taxon>
        <taxon>Clostridium</taxon>
    </lineage>
</organism>
<keyword evidence="3" id="KW-1185">Reference proteome</keyword>
<dbReference type="STRING" id="1121291.SAMN02745134_03745"/>
<dbReference type="RefSeq" id="WP_139796091.1">
    <property type="nucleotide sequence ID" value="NZ_FWXH01000034.1"/>
</dbReference>
<evidence type="ECO:0000256" key="1">
    <source>
        <dbReference type="SAM" id="Coils"/>
    </source>
</evidence>
<feature type="non-terminal residue" evidence="2">
    <location>
        <position position="113"/>
    </location>
</feature>
<dbReference type="EMBL" id="FWXH01000034">
    <property type="protein sequence ID" value="SMC28996.1"/>
    <property type="molecule type" value="Genomic_DNA"/>
</dbReference>
<keyword evidence="1" id="KW-0175">Coiled coil</keyword>
<evidence type="ECO:0000313" key="3">
    <source>
        <dbReference type="Proteomes" id="UP000192468"/>
    </source>
</evidence>